<dbReference type="EMBL" id="AP021876">
    <property type="protein sequence ID" value="BBO85331.1"/>
    <property type="molecule type" value="Genomic_DNA"/>
</dbReference>
<feature type="signal peptide" evidence="1">
    <location>
        <begin position="1"/>
        <end position="26"/>
    </location>
</feature>
<dbReference type="GO" id="GO:0043190">
    <property type="term" value="C:ATP-binding cassette (ABC) transporter complex"/>
    <property type="evidence" value="ECO:0007669"/>
    <property type="project" value="InterPro"/>
</dbReference>
<proteinExistence type="predicted"/>
<dbReference type="PIRSF" id="PIRSF002741">
    <property type="entry name" value="MppA"/>
    <property type="match status" value="1"/>
</dbReference>
<dbReference type="Gene3D" id="3.40.190.10">
    <property type="entry name" value="Periplasmic binding protein-like II"/>
    <property type="match status" value="1"/>
</dbReference>
<dbReference type="Pfam" id="PF00496">
    <property type="entry name" value="SBP_bac_5"/>
    <property type="match status" value="1"/>
</dbReference>
<dbReference type="InterPro" id="IPR030678">
    <property type="entry name" value="Peptide/Ni-bd"/>
</dbReference>
<dbReference type="PANTHER" id="PTHR30290">
    <property type="entry name" value="PERIPLASMIC BINDING COMPONENT OF ABC TRANSPORTER"/>
    <property type="match status" value="1"/>
</dbReference>
<dbReference type="Gene3D" id="3.10.105.10">
    <property type="entry name" value="Dipeptide-binding Protein, Domain 3"/>
    <property type="match status" value="1"/>
</dbReference>
<evidence type="ECO:0000259" key="2">
    <source>
        <dbReference type="Pfam" id="PF00496"/>
    </source>
</evidence>
<dbReference type="GO" id="GO:1904680">
    <property type="term" value="F:peptide transmembrane transporter activity"/>
    <property type="evidence" value="ECO:0007669"/>
    <property type="project" value="TreeGrafter"/>
</dbReference>
<gene>
    <name evidence="3" type="ORF">DSCO28_58970</name>
</gene>
<name>A0A5K7ZYX9_9BACT</name>
<dbReference type="AlphaFoldDB" id="A0A5K7ZYX9"/>
<dbReference type="GO" id="GO:0015833">
    <property type="term" value="P:peptide transport"/>
    <property type="evidence" value="ECO:0007669"/>
    <property type="project" value="TreeGrafter"/>
</dbReference>
<sequence>MRKMVGGLLLVILSAAFLLIPASAMAEKVLYAAGDPNELGVTTFNPIKVELNHEAVSLIYDKLVEWGLDGNYYPGLAESWSISEDGLVWKMKLKQGVTFHDGSPFNAEVAKWFLKEMETGPSAYMVGAIDHVDIDGPHAITIHLQHPEPNMLFNLSQTFMAVPSMEAYKKYGEDFGTKHVVGSGPYMFESWSPGDKLVLTRNPNYTWGPGFAKNKGPAKIDKVVYRDIKEESTRFLELKTGKLDVVFALPTMFIGKVEQDKSLRVVRLPGDQLYHMVMNTQSPPLDDRLVRKGIALAVDQVSITKNVFADAGKPAFTYLIDALPASKIAEKDQVRFDPEGAKAALEEAGWTVGKDGIRVDKDGNRLTLKMLAKNESSYRRTAEVIQAQLAEVGVDAKITLLDPSTIRAHLKNGEHQLAVRSYEWENADILEWFLNSTRLGYPNAAFWHDNESDYLMQKAMTRSRSQQERIDNFKEYHTYLLNQYVWAPIYLPDTVFGVGKRLVLSDGCLDRRFLGMGVLDYDLK</sequence>
<dbReference type="KEGG" id="dov:DSCO28_58970"/>
<protein>
    <submittedName>
        <fullName evidence="3">Peptide ABC transporter substrate-binding protein</fullName>
    </submittedName>
</protein>
<evidence type="ECO:0000256" key="1">
    <source>
        <dbReference type="SAM" id="SignalP"/>
    </source>
</evidence>
<dbReference type="RefSeq" id="WP_173179911.1">
    <property type="nucleotide sequence ID" value="NZ_AP021876.1"/>
</dbReference>
<feature type="chain" id="PRO_5024450381" evidence="1">
    <location>
        <begin position="27"/>
        <end position="524"/>
    </location>
</feature>
<reference evidence="3 4" key="1">
    <citation type="submission" date="2019-11" db="EMBL/GenBank/DDBJ databases">
        <title>Comparative genomics of hydrocarbon-degrading Desulfosarcina strains.</title>
        <authorList>
            <person name="Watanabe M."/>
            <person name="Kojima H."/>
            <person name="Fukui M."/>
        </authorList>
    </citation>
    <scope>NUCLEOTIDE SEQUENCE [LARGE SCALE GENOMIC DNA]</scope>
    <source>
        <strain evidence="3 4">28bB2T</strain>
    </source>
</reference>
<dbReference type="InterPro" id="IPR039424">
    <property type="entry name" value="SBP_5"/>
</dbReference>
<dbReference type="InterPro" id="IPR000914">
    <property type="entry name" value="SBP_5_dom"/>
</dbReference>
<evidence type="ECO:0000313" key="4">
    <source>
        <dbReference type="Proteomes" id="UP000425960"/>
    </source>
</evidence>
<organism evidence="3 4">
    <name type="scientific">Desulfosarcina ovata subsp. sediminis</name>
    <dbReference type="NCBI Taxonomy" id="885957"/>
    <lineage>
        <taxon>Bacteria</taxon>
        <taxon>Pseudomonadati</taxon>
        <taxon>Thermodesulfobacteriota</taxon>
        <taxon>Desulfobacteria</taxon>
        <taxon>Desulfobacterales</taxon>
        <taxon>Desulfosarcinaceae</taxon>
        <taxon>Desulfosarcina</taxon>
    </lineage>
</organism>
<dbReference type="Proteomes" id="UP000425960">
    <property type="component" value="Chromosome"/>
</dbReference>
<keyword evidence="1" id="KW-0732">Signal</keyword>
<feature type="domain" description="Solute-binding protein family 5" evidence="2">
    <location>
        <begin position="72"/>
        <end position="422"/>
    </location>
</feature>
<evidence type="ECO:0000313" key="3">
    <source>
        <dbReference type="EMBL" id="BBO85331.1"/>
    </source>
</evidence>
<dbReference type="GO" id="GO:0030288">
    <property type="term" value="C:outer membrane-bounded periplasmic space"/>
    <property type="evidence" value="ECO:0007669"/>
    <property type="project" value="UniProtKB-ARBA"/>
</dbReference>
<accession>A0A5K7ZYX9</accession>
<dbReference type="SUPFAM" id="SSF53850">
    <property type="entry name" value="Periplasmic binding protein-like II"/>
    <property type="match status" value="1"/>
</dbReference>